<organism evidence="1 2">
    <name type="scientific">Phytophthora palmivora</name>
    <dbReference type="NCBI Taxonomy" id="4796"/>
    <lineage>
        <taxon>Eukaryota</taxon>
        <taxon>Sar</taxon>
        <taxon>Stramenopiles</taxon>
        <taxon>Oomycota</taxon>
        <taxon>Peronosporomycetes</taxon>
        <taxon>Peronosporales</taxon>
        <taxon>Peronosporaceae</taxon>
        <taxon>Phytophthora</taxon>
    </lineage>
</organism>
<dbReference type="OrthoDB" id="115326at2759"/>
<name>A0A2P4YG01_9STRA</name>
<sequence length="208" mass="23338">MSTACWTASRGVSDALTSRSFHRGGAQHVNGRDGLTLRWIFDRGARNMSTTNKGFNYIFITSRGDRKVSKALSGYDSETNVNALDLKPFDTETQGMESVKYNLSQHVLDILTAYLFLHYPLMNKLQADGQVVRRLESAAANVEASVTELLAWSSHLVVCQAMIPETSQEQTTTPITEQSNQSKIIDHQRSVIDQLMGHIKREDERMDN</sequence>
<gene>
    <name evidence="1" type="ORF">PHPALM_5973</name>
</gene>
<evidence type="ECO:0000313" key="1">
    <source>
        <dbReference type="EMBL" id="POM76750.1"/>
    </source>
</evidence>
<proteinExistence type="predicted"/>
<keyword evidence="2" id="KW-1185">Reference proteome</keyword>
<protein>
    <submittedName>
        <fullName evidence="1">Uncharacterized protein</fullName>
    </submittedName>
</protein>
<reference evidence="1 2" key="1">
    <citation type="journal article" date="2017" name="Genome Biol. Evol.">
        <title>Phytophthora megakarya and P. palmivora, closely related causal agents of cacao black pod rot, underwent increases in genome sizes and gene numbers by different mechanisms.</title>
        <authorList>
            <person name="Ali S.S."/>
            <person name="Shao J."/>
            <person name="Lary D.J."/>
            <person name="Kronmiller B."/>
            <person name="Shen D."/>
            <person name="Strem M.D."/>
            <person name="Amoako-Attah I."/>
            <person name="Akrofi A.Y."/>
            <person name="Begoude B.A."/>
            <person name="Ten Hoopen G.M."/>
            <person name="Coulibaly K."/>
            <person name="Kebe B.I."/>
            <person name="Melnick R.L."/>
            <person name="Guiltinan M.J."/>
            <person name="Tyler B.M."/>
            <person name="Meinhardt L.W."/>
            <person name="Bailey B.A."/>
        </authorList>
    </citation>
    <scope>NUCLEOTIDE SEQUENCE [LARGE SCALE GENOMIC DNA]</scope>
    <source>
        <strain evidence="2">sbr112.9</strain>
    </source>
</reference>
<dbReference type="Proteomes" id="UP000237271">
    <property type="component" value="Unassembled WGS sequence"/>
</dbReference>
<evidence type="ECO:0000313" key="2">
    <source>
        <dbReference type="Proteomes" id="UP000237271"/>
    </source>
</evidence>
<dbReference type="AlphaFoldDB" id="A0A2P4YG01"/>
<comment type="caution">
    <text evidence="1">The sequence shown here is derived from an EMBL/GenBank/DDBJ whole genome shotgun (WGS) entry which is preliminary data.</text>
</comment>
<dbReference type="EMBL" id="NCKW01003396">
    <property type="protein sequence ID" value="POM76750.1"/>
    <property type="molecule type" value="Genomic_DNA"/>
</dbReference>
<accession>A0A2P4YG01</accession>